<dbReference type="AlphaFoldDB" id="A0A6J4S2U9"/>
<dbReference type="EMBL" id="CADCVV010000040">
    <property type="protein sequence ID" value="CAA9487411.1"/>
    <property type="molecule type" value="Genomic_DNA"/>
</dbReference>
<feature type="transmembrane region" description="Helical" evidence="1">
    <location>
        <begin position="267"/>
        <end position="287"/>
    </location>
</feature>
<accession>A0A6J4S2U9</accession>
<sequence length="473" mass="50502">MNTPPPGRPARPADATWLFGLFAAAFALSLILHQIRWFGFEVVSPHFVVVVAALWTLLRPTSVVRFLTMAAAEVLSVALDMPDVGSHTLLVLVSCACMLTYAGWTTLRTRGLPKPGALFERIGPFLRAQLLLVYAAAAVAKMNTAFFDGAVSCAVALSGQVTWFDPKLLDGAWRVAPSIYGTVAIEVALPLLLAVPRTRLVGLALGGAFHTVLALAGNVPFSALALALYVAFLPADTPSRLRTLAAERAGLGRWARRARRWAGSRPLLPGLVACWLAAAIIVSSEPVLGHALISNGTRLFLVALALSAGALLALCLRGGPSARPSGSLRPGHPIFVAGILVLAVNSLSPYLGLKTESSFTMFSNLQTERGAWNHAFIPEAVRIFTYQDKLVQVIDSNDPALARRTADGNRVVRFELERYVRSHPGTSATYMPTALGDAAARSTSSESAGSPATPIVDRLVKFRDLRAPERRGC</sequence>
<feature type="transmembrane region" description="Helical" evidence="1">
    <location>
        <begin position="15"/>
        <end position="32"/>
    </location>
</feature>
<feature type="transmembrane region" description="Helical" evidence="1">
    <location>
        <begin position="207"/>
        <end position="232"/>
    </location>
</feature>
<name>A0A6J4S2U9_9ACTN</name>
<evidence type="ECO:0000256" key="1">
    <source>
        <dbReference type="SAM" id="Phobius"/>
    </source>
</evidence>
<feature type="transmembrane region" description="Helical" evidence="1">
    <location>
        <begin position="177"/>
        <end position="195"/>
    </location>
</feature>
<feature type="transmembrane region" description="Helical" evidence="1">
    <location>
        <begin position="331"/>
        <end position="353"/>
    </location>
</feature>
<keyword evidence="1" id="KW-0812">Transmembrane</keyword>
<protein>
    <submittedName>
        <fullName evidence="2">Acyl-CoA dehydrogenase probable dibenzothiophene desulfurization enzyme</fullName>
    </submittedName>
</protein>
<feature type="transmembrane region" description="Helical" evidence="1">
    <location>
        <begin position="84"/>
        <end position="104"/>
    </location>
</feature>
<reference evidence="2" key="1">
    <citation type="submission" date="2020-02" db="EMBL/GenBank/DDBJ databases">
        <authorList>
            <person name="Meier V. D."/>
        </authorList>
    </citation>
    <scope>NUCLEOTIDE SEQUENCE</scope>
    <source>
        <strain evidence="2">AVDCRST_MAG17</strain>
    </source>
</reference>
<keyword evidence="1" id="KW-1133">Transmembrane helix</keyword>
<feature type="transmembrane region" description="Helical" evidence="1">
    <location>
        <begin position="39"/>
        <end position="58"/>
    </location>
</feature>
<proteinExistence type="predicted"/>
<evidence type="ECO:0000313" key="2">
    <source>
        <dbReference type="EMBL" id="CAA9487411.1"/>
    </source>
</evidence>
<gene>
    <name evidence="2" type="ORF">AVDCRST_MAG17-583</name>
</gene>
<keyword evidence="1" id="KW-0472">Membrane</keyword>
<organism evidence="2">
    <name type="scientific">uncultured Solirubrobacterales bacterium</name>
    <dbReference type="NCBI Taxonomy" id="768556"/>
    <lineage>
        <taxon>Bacteria</taxon>
        <taxon>Bacillati</taxon>
        <taxon>Actinomycetota</taxon>
        <taxon>Thermoleophilia</taxon>
        <taxon>Solirubrobacterales</taxon>
        <taxon>environmental samples</taxon>
    </lineage>
</organism>
<feature type="transmembrane region" description="Helical" evidence="1">
    <location>
        <begin position="299"/>
        <end position="319"/>
    </location>
</feature>